<proteinExistence type="predicted"/>
<dbReference type="SUPFAM" id="SSF54909">
    <property type="entry name" value="Dimeric alpha+beta barrel"/>
    <property type="match status" value="1"/>
</dbReference>
<reference evidence="1 2" key="1">
    <citation type="submission" date="2012-08" db="EMBL/GenBank/DDBJ databases">
        <title>Whole genome shotgun sequence of Gordonia rhizosphera NBRC 16068.</title>
        <authorList>
            <person name="Takarada H."/>
            <person name="Isaki S."/>
            <person name="Hosoyama A."/>
            <person name="Tsuchikane K."/>
            <person name="Katsumata H."/>
            <person name="Baba S."/>
            <person name="Ohji S."/>
            <person name="Yamazaki S."/>
            <person name="Fujita N."/>
        </authorList>
    </citation>
    <scope>NUCLEOTIDE SEQUENCE [LARGE SCALE GENOMIC DNA]</scope>
    <source>
        <strain evidence="1 2">NBRC 16068</strain>
    </source>
</reference>
<name>K6WB54_9ACTN</name>
<dbReference type="RefSeq" id="WP_006331450.1">
    <property type="nucleotide sequence ID" value="NZ_BAHC01000061.1"/>
</dbReference>
<dbReference type="PANTHER" id="PTHR39169:SF1">
    <property type="entry name" value="MONOOXYGENASE YDHR-RELATED"/>
    <property type="match status" value="1"/>
</dbReference>
<dbReference type="AlphaFoldDB" id="K6WB54"/>
<dbReference type="EMBL" id="BAHC01000061">
    <property type="protein sequence ID" value="GAB89422.1"/>
    <property type="molecule type" value="Genomic_DNA"/>
</dbReference>
<evidence type="ECO:0000313" key="2">
    <source>
        <dbReference type="Proteomes" id="UP000008363"/>
    </source>
</evidence>
<dbReference type="OrthoDB" id="1440627at2"/>
<comment type="caution">
    <text evidence="1">The sequence shown here is derived from an EMBL/GenBank/DDBJ whole genome shotgun (WGS) entry which is preliminary data.</text>
</comment>
<dbReference type="Proteomes" id="UP000008363">
    <property type="component" value="Unassembled WGS sequence"/>
</dbReference>
<keyword evidence="2" id="KW-1185">Reference proteome</keyword>
<gene>
    <name evidence="1" type="ORF">GORHZ_061_00050</name>
</gene>
<dbReference type="Gene3D" id="3.30.70.100">
    <property type="match status" value="1"/>
</dbReference>
<dbReference type="Pfam" id="PF08803">
    <property type="entry name" value="ydhR"/>
    <property type="match status" value="1"/>
</dbReference>
<sequence length="119" mass="13003">MKLLQVNYERALARDNHDQAIAMREAATHLAELSGLIWKMWLYDDDLRVAGGLYLFDTEANARGWGDGPMVASLCRHPGIGGVEFRYFDIDVALSELTRAGSLLRPVPAEAEPASGGAT</sequence>
<dbReference type="STRING" id="1108045.GORHZ_061_00050"/>
<evidence type="ECO:0000313" key="1">
    <source>
        <dbReference type="EMBL" id="GAB89422.1"/>
    </source>
</evidence>
<accession>K6WB54</accession>
<dbReference type="InterPro" id="IPR014910">
    <property type="entry name" value="YdhR"/>
</dbReference>
<protein>
    <submittedName>
        <fullName evidence="1">Uncharacterized protein</fullName>
    </submittedName>
</protein>
<dbReference type="InterPro" id="IPR011008">
    <property type="entry name" value="Dimeric_a/b-barrel"/>
</dbReference>
<dbReference type="PANTHER" id="PTHR39169">
    <property type="match status" value="1"/>
</dbReference>
<organism evidence="1 2">
    <name type="scientific">Gordonia rhizosphera NBRC 16068</name>
    <dbReference type="NCBI Taxonomy" id="1108045"/>
    <lineage>
        <taxon>Bacteria</taxon>
        <taxon>Bacillati</taxon>
        <taxon>Actinomycetota</taxon>
        <taxon>Actinomycetes</taxon>
        <taxon>Mycobacteriales</taxon>
        <taxon>Gordoniaceae</taxon>
        <taxon>Gordonia</taxon>
    </lineage>
</organism>